<evidence type="ECO:0000256" key="1">
    <source>
        <dbReference type="ARBA" id="ARBA00004196"/>
    </source>
</evidence>
<dbReference type="SUPFAM" id="SSF52833">
    <property type="entry name" value="Thioredoxin-like"/>
    <property type="match status" value="1"/>
</dbReference>
<dbReference type="EMBL" id="JAVDXW010000001">
    <property type="protein sequence ID" value="MDR7301733.1"/>
    <property type="molecule type" value="Genomic_DNA"/>
</dbReference>
<dbReference type="PROSITE" id="PS51352">
    <property type="entry name" value="THIOREDOXIN_2"/>
    <property type="match status" value="1"/>
</dbReference>
<dbReference type="GO" id="GO:0016853">
    <property type="term" value="F:isomerase activity"/>
    <property type="evidence" value="ECO:0007669"/>
    <property type="project" value="UniProtKB-KW"/>
</dbReference>
<evidence type="ECO:0000313" key="8">
    <source>
        <dbReference type="EMBL" id="MDR7301733.1"/>
    </source>
</evidence>
<gene>
    <name evidence="8" type="ORF">JOF55_001914</name>
</gene>
<dbReference type="InterPro" id="IPR017937">
    <property type="entry name" value="Thioredoxin_CS"/>
</dbReference>
<dbReference type="AlphaFoldDB" id="A0AAE3ZDL7"/>
<dbReference type="GO" id="GO:0017004">
    <property type="term" value="P:cytochrome complex assembly"/>
    <property type="evidence" value="ECO:0007669"/>
    <property type="project" value="UniProtKB-KW"/>
</dbReference>
<keyword evidence="6" id="KW-0812">Transmembrane</keyword>
<accession>A0AAE3ZDL7</accession>
<dbReference type="Proteomes" id="UP001180845">
    <property type="component" value="Unassembled WGS sequence"/>
</dbReference>
<evidence type="ECO:0000256" key="3">
    <source>
        <dbReference type="ARBA" id="ARBA00022968"/>
    </source>
</evidence>
<dbReference type="PANTHER" id="PTHR42852:SF6">
    <property type="entry name" value="THIOL:DISULFIDE INTERCHANGE PROTEIN DSBE"/>
    <property type="match status" value="1"/>
</dbReference>
<evidence type="ECO:0000259" key="7">
    <source>
        <dbReference type="PROSITE" id="PS51352"/>
    </source>
</evidence>
<dbReference type="Gene3D" id="3.40.30.10">
    <property type="entry name" value="Glutaredoxin"/>
    <property type="match status" value="1"/>
</dbReference>
<evidence type="ECO:0000256" key="6">
    <source>
        <dbReference type="SAM" id="Phobius"/>
    </source>
</evidence>
<sequence length="222" mass="23309">MSRFTRFASEFRNELRWTVAVVVLAVLAVVALWPRDTTQDTAGTVPAQAPTERSVAPAQLADLRARAQLDPCGHSGGARTGPAQLAGVSGVCLADGSSVDMGAAVAGRATLINVWASWCGPCRKELPALQAYSEQAGAVPVLGVQVKSKQAAGLRLLDELGVTFPSVHDPELRISAALKVPSTLPASYVVTPSGQVHRLPPEVFESPEEVRAAVQRALEAAR</sequence>
<evidence type="ECO:0000256" key="4">
    <source>
        <dbReference type="ARBA" id="ARBA00023157"/>
    </source>
</evidence>
<dbReference type="GO" id="GO:0016491">
    <property type="term" value="F:oxidoreductase activity"/>
    <property type="evidence" value="ECO:0007669"/>
    <property type="project" value="InterPro"/>
</dbReference>
<evidence type="ECO:0000256" key="2">
    <source>
        <dbReference type="ARBA" id="ARBA00022748"/>
    </source>
</evidence>
<evidence type="ECO:0000256" key="5">
    <source>
        <dbReference type="ARBA" id="ARBA00023284"/>
    </source>
</evidence>
<organism evidence="8 9">
    <name type="scientific">Haloactinomyces albus</name>
    <dbReference type="NCBI Taxonomy" id="1352928"/>
    <lineage>
        <taxon>Bacteria</taxon>
        <taxon>Bacillati</taxon>
        <taxon>Actinomycetota</taxon>
        <taxon>Actinomycetes</taxon>
        <taxon>Actinopolysporales</taxon>
        <taxon>Actinopolysporaceae</taxon>
        <taxon>Haloactinomyces</taxon>
    </lineage>
</organism>
<proteinExistence type="predicted"/>
<keyword evidence="5" id="KW-0676">Redox-active center</keyword>
<name>A0AAE3ZDL7_9ACTN</name>
<dbReference type="InterPro" id="IPR000866">
    <property type="entry name" value="AhpC/TSA"/>
</dbReference>
<protein>
    <submittedName>
        <fullName evidence="8">Thiol-disulfide isomerase/thioredoxin</fullName>
    </submittedName>
</protein>
<comment type="subcellular location">
    <subcellularLocation>
        <location evidence="1">Cell envelope</location>
    </subcellularLocation>
</comment>
<dbReference type="Pfam" id="PF00578">
    <property type="entry name" value="AhpC-TSA"/>
    <property type="match status" value="1"/>
</dbReference>
<feature type="transmembrane region" description="Helical" evidence="6">
    <location>
        <begin position="15"/>
        <end position="33"/>
    </location>
</feature>
<keyword evidence="8" id="KW-0413">Isomerase</keyword>
<dbReference type="GO" id="GO:0016209">
    <property type="term" value="F:antioxidant activity"/>
    <property type="evidence" value="ECO:0007669"/>
    <property type="project" value="InterPro"/>
</dbReference>
<reference evidence="8" key="1">
    <citation type="submission" date="2023-07" db="EMBL/GenBank/DDBJ databases">
        <title>Sequencing the genomes of 1000 actinobacteria strains.</title>
        <authorList>
            <person name="Klenk H.-P."/>
        </authorList>
    </citation>
    <scope>NUCLEOTIDE SEQUENCE</scope>
    <source>
        <strain evidence="8">DSM 45977</strain>
    </source>
</reference>
<dbReference type="GO" id="GO:0030313">
    <property type="term" value="C:cell envelope"/>
    <property type="evidence" value="ECO:0007669"/>
    <property type="project" value="UniProtKB-SubCell"/>
</dbReference>
<keyword evidence="9" id="KW-1185">Reference proteome</keyword>
<feature type="domain" description="Thioredoxin" evidence="7">
    <location>
        <begin position="74"/>
        <end position="219"/>
    </location>
</feature>
<dbReference type="CDD" id="cd02966">
    <property type="entry name" value="TlpA_like_family"/>
    <property type="match status" value="1"/>
</dbReference>
<keyword evidence="6" id="KW-1133">Transmembrane helix</keyword>
<dbReference type="PROSITE" id="PS00194">
    <property type="entry name" value="THIOREDOXIN_1"/>
    <property type="match status" value="1"/>
</dbReference>
<evidence type="ECO:0000313" key="9">
    <source>
        <dbReference type="Proteomes" id="UP001180845"/>
    </source>
</evidence>
<dbReference type="RefSeq" id="WP_310272638.1">
    <property type="nucleotide sequence ID" value="NZ_JAVDXW010000001.1"/>
</dbReference>
<dbReference type="InterPro" id="IPR036249">
    <property type="entry name" value="Thioredoxin-like_sf"/>
</dbReference>
<keyword evidence="2" id="KW-0201">Cytochrome c-type biogenesis</keyword>
<keyword evidence="3" id="KW-0735">Signal-anchor</keyword>
<dbReference type="InterPro" id="IPR013766">
    <property type="entry name" value="Thioredoxin_domain"/>
</dbReference>
<dbReference type="PANTHER" id="PTHR42852">
    <property type="entry name" value="THIOL:DISULFIDE INTERCHANGE PROTEIN DSBE"/>
    <property type="match status" value="1"/>
</dbReference>
<keyword evidence="6" id="KW-0472">Membrane</keyword>
<keyword evidence="4" id="KW-1015">Disulfide bond</keyword>
<dbReference type="InterPro" id="IPR050553">
    <property type="entry name" value="Thioredoxin_ResA/DsbE_sf"/>
</dbReference>
<comment type="caution">
    <text evidence="8">The sequence shown here is derived from an EMBL/GenBank/DDBJ whole genome shotgun (WGS) entry which is preliminary data.</text>
</comment>